<feature type="non-terminal residue" evidence="2">
    <location>
        <position position="74"/>
    </location>
</feature>
<evidence type="ECO:0000313" key="3">
    <source>
        <dbReference type="Proteomes" id="UP000007800"/>
    </source>
</evidence>
<dbReference type="Proteomes" id="UP000007800">
    <property type="component" value="Unassembled WGS sequence"/>
</dbReference>
<dbReference type="RefSeq" id="XP_002772010.1">
    <property type="nucleotide sequence ID" value="XM_002771964.1"/>
</dbReference>
<dbReference type="AlphaFoldDB" id="C5LHH6"/>
<dbReference type="InParanoid" id="C5LHH6"/>
<dbReference type="CDD" id="cd20071">
    <property type="entry name" value="SET_SMYD"/>
    <property type="match status" value="1"/>
</dbReference>
<dbReference type="Pfam" id="PF00856">
    <property type="entry name" value="SET"/>
    <property type="match status" value="1"/>
</dbReference>
<evidence type="ECO:0000313" key="2">
    <source>
        <dbReference type="EMBL" id="EER03826.1"/>
    </source>
</evidence>
<sequence>TNHSCSPNAEASFRGSRCLRVKSLKPVHSGEEVFQSYIDENLPLVERQSKLRQAYGFACRCGRCRTEALAELNR</sequence>
<proteinExistence type="predicted"/>
<name>C5LHH6_PERM5</name>
<dbReference type="Gene3D" id="2.170.270.10">
    <property type="entry name" value="SET domain"/>
    <property type="match status" value="1"/>
</dbReference>
<dbReference type="InterPro" id="IPR001214">
    <property type="entry name" value="SET_dom"/>
</dbReference>
<gene>
    <name evidence="2" type="ORF">Pmar_PMAR009354</name>
</gene>
<organism evidence="3">
    <name type="scientific">Perkinsus marinus (strain ATCC 50983 / TXsc)</name>
    <dbReference type="NCBI Taxonomy" id="423536"/>
    <lineage>
        <taxon>Eukaryota</taxon>
        <taxon>Sar</taxon>
        <taxon>Alveolata</taxon>
        <taxon>Perkinsozoa</taxon>
        <taxon>Perkinsea</taxon>
        <taxon>Perkinsida</taxon>
        <taxon>Perkinsidae</taxon>
        <taxon>Perkinsus</taxon>
    </lineage>
</organism>
<accession>C5LHH6</accession>
<evidence type="ECO:0000259" key="1">
    <source>
        <dbReference type="PROSITE" id="PS50280"/>
    </source>
</evidence>
<dbReference type="EMBL" id="GG682041">
    <property type="protein sequence ID" value="EER03826.1"/>
    <property type="molecule type" value="Genomic_DNA"/>
</dbReference>
<protein>
    <recommendedName>
        <fullName evidence="1">SET domain-containing protein</fullName>
    </recommendedName>
</protein>
<dbReference type="PANTHER" id="PTHR12197:SF251">
    <property type="entry name" value="EG:BACR7C10.4 PROTEIN"/>
    <property type="match status" value="1"/>
</dbReference>
<dbReference type="PROSITE" id="PS50280">
    <property type="entry name" value="SET"/>
    <property type="match status" value="1"/>
</dbReference>
<dbReference type="PANTHER" id="PTHR12197">
    <property type="entry name" value="HISTONE-LYSINE N-METHYLTRANSFERASE SMYD"/>
    <property type="match status" value="1"/>
</dbReference>
<feature type="domain" description="SET" evidence="1">
    <location>
        <begin position="1"/>
        <end position="38"/>
    </location>
</feature>
<dbReference type="GeneID" id="9044248"/>
<dbReference type="InterPro" id="IPR050869">
    <property type="entry name" value="H3K4_H4K5_MeTrfase"/>
</dbReference>
<dbReference type="GO" id="GO:0005634">
    <property type="term" value="C:nucleus"/>
    <property type="evidence" value="ECO:0007669"/>
    <property type="project" value="TreeGrafter"/>
</dbReference>
<dbReference type="OrthoDB" id="408529at2759"/>
<reference evidence="2 3" key="1">
    <citation type="submission" date="2008-07" db="EMBL/GenBank/DDBJ databases">
        <authorList>
            <person name="El-Sayed N."/>
            <person name="Caler E."/>
            <person name="Inman J."/>
            <person name="Amedeo P."/>
            <person name="Hass B."/>
            <person name="Wortman J."/>
        </authorList>
    </citation>
    <scope>NUCLEOTIDE SEQUENCE [LARGE SCALE GENOMIC DNA]</scope>
    <source>
        <strain evidence="3">ATCC 50983 / TXsc</strain>
    </source>
</reference>
<keyword evidence="3" id="KW-1185">Reference proteome</keyword>
<feature type="non-terminal residue" evidence="2">
    <location>
        <position position="1"/>
    </location>
</feature>
<dbReference type="SUPFAM" id="SSF82199">
    <property type="entry name" value="SET domain"/>
    <property type="match status" value="1"/>
</dbReference>
<dbReference type="InterPro" id="IPR046341">
    <property type="entry name" value="SET_dom_sf"/>
</dbReference>